<organism evidence="1 2">
    <name type="scientific">Ramlibacter cellulosilyticus</name>
    <dbReference type="NCBI Taxonomy" id="2764187"/>
    <lineage>
        <taxon>Bacteria</taxon>
        <taxon>Pseudomonadati</taxon>
        <taxon>Pseudomonadota</taxon>
        <taxon>Betaproteobacteria</taxon>
        <taxon>Burkholderiales</taxon>
        <taxon>Comamonadaceae</taxon>
        <taxon>Ramlibacter</taxon>
    </lineage>
</organism>
<gene>
    <name evidence="1" type="ORF">H8N03_14175</name>
</gene>
<proteinExistence type="predicted"/>
<dbReference type="Proteomes" id="UP000608513">
    <property type="component" value="Unassembled WGS sequence"/>
</dbReference>
<dbReference type="RefSeq" id="WP_187076830.1">
    <property type="nucleotide sequence ID" value="NZ_JACORT010000005.1"/>
</dbReference>
<dbReference type="AlphaFoldDB" id="A0A923MRY7"/>
<keyword evidence="2" id="KW-1185">Reference proteome</keyword>
<evidence type="ECO:0008006" key="3">
    <source>
        <dbReference type="Google" id="ProtNLM"/>
    </source>
</evidence>
<dbReference type="PROSITE" id="PS51257">
    <property type="entry name" value="PROKAR_LIPOPROTEIN"/>
    <property type="match status" value="1"/>
</dbReference>
<evidence type="ECO:0000313" key="1">
    <source>
        <dbReference type="EMBL" id="MBC5784095.1"/>
    </source>
</evidence>
<evidence type="ECO:0000313" key="2">
    <source>
        <dbReference type="Proteomes" id="UP000608513"/>
    </source>
</evidence>
<name>A0A923MRY7_9BURK</name>
<dbReference type="EMBL" id="JACORT010000005">
    <property type="protein sequence ID" value="MBC5784095.1"/>
    <property type="molecule type" value="Genomic_DNA"/>
</dbReference>
<comment type="caution">
    <text evidence="1">The sequence shown here is derived from an EMBL/GenBank/DDBJ whole genome shotgun (WGS) entry which is preliminary data.</text>
</comment>
<accession>A0A923MRY7</accession>
<protein>
    <recommendedName>
        <fullName evidence="3">Lipoprotein</fullName>
    </recommendedName>
</protein>
<reference evidence="1" key="1">
    <citation type="submission" date="2020-08" db="EMBL/GenBank/DDBJ databases">
        <title>Ramlibacter sp. USB13 16S ribosomal RNA gene genome sequencing and assembly.</title>
        <authorList>
            <person name="Kang M."/>
        </authorList>
    </citation>
    <scope>NUCLEOTIDE SEQUENCE</scope>
    <source>
        <strain evidence="1">USB13</strain>
    </source>
</reference>
<sequence length="96" mass="10045">MKRTALAALVLSLAGCVVVPQTVYRPHPECRTVERSMELQAVQVAWISGCSNEGCAVLLAAAGVTAAASAVVSGSIVVVGNFVYWLERQGRCAHTS</sequence>